<dbReference type="Proteomes" id="UP001140206">
    <property type="component" value="Chromosome 5"/>
</dbReference>
<dbReference type="InterPro" id="IPR050295">
    <property type="entry name" value="Plant_2OG-oxidoreductases"/>
</dbReference>
<dbReference type="Pfam" id="PF03171">
    <property type="entry name" value="2OG-FeII_Oxy"/>
    <property type="match status" value="1"/>
</dbReference>
<accession>A0AAV8C152</accession>
<dbReference type="Gene3D" id="2.60.120.330">
    <property type="entry name" value="B-lactam Antibiotic, Isopenicillin N Synthase, Chain"/>
    <property type="match status" value="1"/>
</dbReference>
<keyword evidence="8" id="KW-1185">Reference proteome</keyword>
<evidence type="ECO:0000256" key="1">
    <source>
        <dbReference type="ARBA" id="ARBA00008056"/>
    </source>
</evidence>
<dbReference type="FunFam" id="2.60.120.330:FF:000001">
    <property type="entry name" value="Protein SRG1"/>
    <property type="match status" value="1"/>
</dbReference>
<evidence type="ECO:0000256" key="3">
    <source>
        <dbReference type="ARBA" id="ARBA00023002"/>
    </source>
</evidence>
<dbReference type="AlphaFoldDB" id="A0AAV8C152"/>
<reference evidence="7" key="1">
    <citation type="submission" date="2022-08" db="EMBL/GenBank/DDBJ databases">
        <authorList>
            <person name="Marques A."/>
        </authorList>
    </citation>
    <scope>NUCLEOTIDE SEQUENCE</scope>
    <source>
        <strain evidence="7">RhyPub2mFocal</strain>
        <tissue evidence="7">Leaves</tissue>
    </source>
</reference>
<comment type="similarity">
    <text evidence="1 5">Belongs to the iron/ascorbate-dependent oxidoreductase family.</text>
</comment>
<evidence type="ECO:0000256" key="4">
    <source>
        <dbReference type="ARBA" id="ARBA00023004"/>
    </source>
</evidence>
<feature type="domain" description="Fe2OG dioxygenase" evidence="6">
    <location>
        <begin position="194"/>
        <end position="302"/>
    </location>
</feature>
<dbReference type="SUPFAM" id="SSF51197">
    <property type="entry name" value="Clavaminate synthase-like"/>
    <property type="match status" value="1"/>
</dbReference>
<evidence type="ECO:0000313" key="7">
    <source>
        <dbReference type="EMBL" id="KAJ4749236.1"/>
    </source>
</evidence>
<sequence length="355" mass="40041">MVVPSKVKTGHLDDIQELRRVQPSVVPERYVRENDEQPAQSMVCTSLEVPVINMQNLEGDCGYQELARLTAACQDWGFFQVVNHGIEEGLLDAMEVVAREFFMLPLEEKEKYPLAPGTIQGYGHAFVFSEEQKLDWCNMLALGVEPTFIRNPKLWPTKPENFSETLELYSAKVRSLCQRLLIHIAQTLGISSETFNQMFGEAVQAVRINYYPPCARPDLVLGLSSHSDGSAITVLQQDTACVGLQVLKDDTWVPVKPLPHALVINIGDTLEVLTNGKYKSVEHRAVTNQDRERLSIVTFYAPSYDVLLGPLPELVTQNEPTKYKTYNHGEYSRHYVTSRLQGKNTLEFAKIPTIN</sequence>
<comment type="caution">
    <text evidence="7">The sequence shown here is derived from an EMBL/GenBank/DDBJ whole genome shotgun (WGS) entry which is preliminary data.</text>
</comment>
<dbReference type="EMBL" id="JAMFTS010000005">
    <property type="protein sequence ID" value="KAJ4749236.1"/>
    <property type="molecule type" value="Genomic_DNA"/>
</dbReference>
<proteinExistence type="inferred from homology"/>
<keyword evidence="3 5" id="KW-0560">Oxidoreductase</keyword>
<organism evidence="7 8">
    <name type="scientific">Rhynchospora pubera</name>
    <dbReference type="NCBI Taxonomy" id="906938"/>
    <lineage>
        <taxon>Eukaryota</taxon>
        <taxon>Viridiplantae</taxon>
        <taxon>Streptophyta</taxon>
        <taxon>Embryophyta</taxon>
        <taxon>Tracheophyta</taxon>
        <taxon>Spermatophyta</taxon>
        <taxon>Magnoliopsida</taxon>
        <taxon>Liliopsida</taxon>
        <taxon>Poales</taxon>
        <taxon>Cyperaceae</taxon>
        <taxon>Cyperoideae</taxon>
        <taxon>Rhynchosporeae</taxon>
        <taxon>Rhynchospora</taxon>
    </lineage>
</organism>
<dbReference type="Pfam" id="PF14226">
    <property type="entry name" value="DIOX_N"/>
    <property type="match status" value="1"/>
</dbReference>
<dbReference type="InterPro" id="IPR026992">
    <property type="entry name" value="DIOX_N"/>
</dbReference>
<gene>
    <name evidence="7" type="ORF">LUZ62_083641</name>
</gene>
<keyword evidence="2 5" id="KW-0479">Metal-binding</keyword>
<protein>
    <submittedName>
        <fullName evidence="7">2-oxoglutarate (2OG) and Fe(II)-dependent oxygenase superfamily protein</fullName>
    </submittedName>
</protein>
<evidence type="ECO:0000256" key="2">
    <source>
        <dbReference type="ARBA" id="ARBA00022723"/>
    </source>
</evidence>
<keyword evidence="4 5" id="KW-0408">Iron</keyword>
<dbReference type="GO" id="GO:0046872">
    <property type="term" value="F:metal ion binding"/>
    <property type="evidence" value="ECO:0007669"/>
    <property type="project" value="UniProtKB-KW"/>
</dbReference>
<evidence type="ECO:0000256" key="5">
    <source>
        <dbReference type="RuleBase" id="RU003682"/>
    </source>
</evidence>
<evidence type="ECO:0000313" key="8">
    <source>
        <dbReference type="Proteomes" id="UP001140206"/>
    </source>
</evidence>
<dbReference type="GO" id="GO:0016491">
    <property type="term" value="F:oxidoreductase activity"/>
    <property type="evidence" value="ECO:0007669"/>
    <property type="project" value="UniProtKB-KW"/>
</dbReference>
<dbReference type="PROSITE" id="PS51471">
    <property type="entry name" value="FE2OG_OXY"/>
    <property type="match status" value="1"/>
</dbReference>
<dbReference type="InterPro" id="IPR027443">
    <property type="entry name" value="IPNS-like_sf"/>
</dbReference>
<dbReference type="InterPro" id="IPR005123">
    <property type="entry name" value="Oxoglu/Fe-dep_dioxygenase_dom"/>
</dbReference>
<name>A0AAV8C152_9POAL</name>
<evidence type="ECO:0000259" key="6">
    <source>
        <dbReference type="PROSITE" id="PS51471"/>
    </source>
</evidence>
<dbReference type="InterPro" id="IPR044861">
    <property type="entry name" value="IPNS-like_FE2OG_OXY"/>
</dbReference>
<dbReference type="PANTHER" id="PTHR47991">
    <property type="entry name" value="OXOGLUTARATE/IRON-DEPENDENT DIOXYGENASE"/>
    <property type="match status" value="1"/>
</dbReference>